<evidence type="ECO:0000256" key="3">
    <source>
        <dbReference type="ARBA" id="ARBA00022475"/>
    </source>
</evidence>
<feature type="transmembrane region" description="Helical" evidence="9">
    <location>
        <begin position="387"/>
        <end position="414"/>
    </location>
</feature>
<feature type="transmembrane region" description="Helical" evidence="9">
    <location>
        <begin position="145"/>
        <end position="165"/>
    </location>
</feature>
<evidence type="ECO:0000256" key="8">
    <source>
        <dbReference type="PIRNR" id="PIRNR006351"/>
    </source>
</evidence>
<evidence type="ECO:0000256" key="7">
    <source>
        <dbReference type="ARBA" id="ARBA00023136"/>
    </source>
</evidence>
<evidence type="ECO:0000256" key="1">
    <source>
        <dbReference type="ARBA" id="ARBA00004651"/>
    </source>
</evidence>
<sequence length="439" mass="47708">MNFSERLNSVLENYLLPIGGALGNQRHLKAMRDGLIYAIPFTIMGGLVLIVGNPPIGENVTESNIFLKIMVAWRDWAAANSAVINMPYSMTMGIMALFVAIGVAYNLARSYKMDTLSASTISAATFLIVAAPIKDGNIPANYIDAKGIFTAIIVGLVTVEITRFLKSNNITIKMPEGVPPAVSSSFDALIPLAVNVLVFYFISLIVQNLSGMIIPQAIMTALTPAVKAVDSAPAIFIFSTISQLFWFIGIHGAALVGAILDPFKLANVAANAEAYMTYQPLPHIFTDTFWAYYITLGGSGATLGLTLLYLRSKSKQLNAIGKVAILPALFNINEPIIFGTPMVLNPIMLIPFVFVQGINGVISYYVVKIGLVNASFASVPWTTPAPIGAFLATMDWRAIILVFALLILDMVLYYPFFKIYEKQLIEQEGEEEGIQEEVV</sequence>
<reference evidence="11 12" key="1">
    <citation type="submission" date="2019-08" db="EMBL/GenBank/DDBJ databases">
        <title>Calorimonas adulescens gen. nov., sp. nov., an anaerobic thermophilic bacterium from Sakhalin hot spring.</title>
        <authorList>
            <person name="Khomyakova M.A."/>
            <person name="Merkel A.Y."/>
            <person name="Novikov A."/>
            <person name="Bonch-Osmolovskaya E.A."/>
            <person name="Slobodkin A.I."/>
        </authorList>
    </citation>
    <scope>NUCLEOTIDE SEQUENCE [LARGE SCALE GENOMIC DNA]</scope>
    <source>
        <strain evidence="11 12">A05MB</strain>
    </source>
</reference>
<dbReference type="PROSITE" id="PS51105">
    <property type="entry name" value="PTS_EIIC_TYPE_3"/>
    <property type="match status" value="1"/>
</dbReference>
<dbReference type="GO" id="GO:0008982">
    <property type="term" value="F:protein-N(PI)-phosphohistidine-sugar phosphotransferase activity"/>
    <property type="evidence" value="ECO:0007669"/>
    <property type="project" value="UniProtKB-UniRule"/>
</dbReference>
<comment type="function">
    <text evidence="8">The phosphoenolpyruvate-dependent sugar phosphotransferase system (PTS), a major carbohydrate active -transport system, catalyzes the phosphorylation of incoming sugar substrates concomitant with their translocation across the cell membrane.</text>
</comment>
<evidence type="ECO:0000313" key="11">
    <source>
        <dbReference type="EMBL" id="TZE81286.1"/>
    </source>
</evidence>
<evidence type="ECO:0000313" key="12">
    <source>
        <dbReference type="Proteomes" id="UP000322976"/>
    </source>
</evidence>
<dbReference type="AlphaFoldDB" id="A0A5D8QBW6"/>
<dbReference type="GO" id="GO:0009401">
    <property type="term" value="P:phosphoenolpyruvate-dependent sugar phosphotransferase system"/>
    <property type="evidence" value="ECO:0007669"/>
    <property type="project" value="InterPro"/>
</dbReference>
<dbReference type="PIRSF" id="PIRSF006351">
    <property type="entry name" value="PTS_EIIC-Cellobiose"/>
    <property type="match status" value="1"/>
</dbReference>
<comment type="caution">
    <text evidence="11">The sequence shown here is derived from an EMBL/GenBank/DDBJ whole genome shotgun (WGS) entry which is preliminary data.</text>
</comment>
<evidence type="ECO:0000256" key="9">
    <source>
        <dbReference type="SAM" id="Phobius"/>
    </source>
</evidence>
<dbReference type="InterPro" id="IPR003352">
    <property type="entry name" value="PTS_EIIC"/>
</dbReference>
<dbReference type="InterPro" id="IPR051088">
    <property type="entry name" value="PTS_Sugar-EIIC/EIIB"/>
</dbReference>
<evidence type="ECO:0000256" key="4">
    <source>
        <dbReference type="ARBA" id="ARBA00022597"/>
    </source>
</evidence>
<dbReference type="GO" id="GO:0005886">
    <property type="term" value="C:plasma membrane"/>
    <property type="evidence" value="ECO:0007669"/>
    <property type="project" value="UniProtKB-SubCell"/>
</dbReference>
<keyword evidence="12" id="KW-1185">Reference proteome</keyword>
<feature type="transmembrane region" description="Helical" evidence="9">
    <location>
        <begin position="34"/>
        <end position="52"/>
    </location>
</feature>
<proteinExistence type="predicted"/>
<accession>A0A5D8QBW6</accession>
<keyword evidence="7 8" id="KW-0472">Membrane</keyword>
<keyword evidence="6 9" id="KW-1133">Transmembrane helix</keyword>
<evidence type="ECO:0000256" key="6">
    <source>
        <dbReference type="ARBA" id="ARBA00022989"/>
    </source>
</evidence>
<dbReference type="RefSeq" id="WP_149545748.1">
    <property type="nucleotide sequence ID" value="NZ_VTPS01000015.1"/>
</dbReference>
<name>A0A5D8QBW6_9THEO</name>
<dbReference type="InterPro" id="IPR004796">
    <property type="entry name" value="PTS_IIC_cello"/>
</dbReference>
<dbReference type="InterPro" id="IPR004501">
    <property type="entry name" value="PTS_EIIC_3"/>
</dbReference>
<organism evidence="11 12">
    <name type="scientific">Calorimonas adulescens</name>
    <dbReference type="NCBI Taxonomy" id="2606906"/>
    <lineage>
        <taxon>Bacteria</taxon>
        <taxon>Bacillati</taxon>
        <taxon>Bacillota</taxon>
        <taxon>Clostridia</taxon>
        <taxon>Thermoanaerobacterales</taxon>
        <taxon>Thermoanaerobacteraceae</taxon>
        <taxon>Calorimonas</taxon>
    </lineage>
</organism>
<feature type="transmembrane region" description="Helical" evidence="9">
    <location>
        <begin position="236"/>
        <end position="260"/>
    </location>
</feature>
<dbReference type="NCBIfam" id="TIGR00410">
    <property type="entry name" value="lacE"/>
    <property type="match status" value="1"/>
</dbReference>
<evidence type="ECO:0000256" key="5">
    <source>
        <dbReference type="ARBA" id="ARBA00022692"/>
    </source>
</evidence>
<dbReference type="Pfam" id="PF02378">
    <property type="entry name" value="PTS_EIIC"/>
    <property type="match status" value="1"/>
</dbReference>
<feature type="transmembrane region" description="Helical" evidence="9">
    <location>
        <begin position="88"/>
        <end position="108"/>
    </location>
</feature>
<keyword evidence="3 8" id="KW-1003">Cell membrane</keyword>
<comment type="subcellular location">
    <subcellularLocation>
        <location evidence="1">Cell membrane</location>
        <topology evidence="1">Multi-pass membrane protein</topology>
    </subcellularLocation>
</comment>
<keyword evidence="4 8" id="KW-0762">Sugar transport</keyword>
<dbReference type="EMBL" id="VTPS01000015">
    <property type="protein sequence ID" value="TZE81286.1"/>
    <property type="molecule type" value="Genomic_DNA"/>
</dbReference>
<evidence type="ECO:0000256" key="2">
    <source>
        <dbReference type="ARBA" id="ARBA00022448"/>
    </source>
</evidence>
<feature type="domain" description="PTS EIIC type-3" evidence="10">
    <location>
        <begin position="11"/>
        <end position="416"/>
    </location>
</feature>
<evidence type="ECO:0000259" key="10">
    <source>
        <dbReference type="PROSITE" id="PS51105"/>
    </source>
</evidence>
<protein>
    <recommendedName>
        <fullName evidence="8">Permease IIC component</fullName>
    </recommendedName>
</protein>
<dbReference type="PANTHER" id="PTHR33989:SF4">
    <property type="entry name" value="PTS SYSTEM N,N'-DIACETYLCHITOBIOSE-SPECIFIC EIIC COMPONENT"/>
    <property type="match status" value="1"/>
</dbReference>
<feature type="transmembrane region" description="Helical" evidence="9">
    <location>
        <begin position="115"/>
        <end position="133"/>
    </location>
</feature>
<keyword evidence="5 9" id="KW-0812">Transmembrane</keyword>
<dbReference type="PANTHER" id="PTHR33989">
    <property type="match status" value="1"/>
</dbReference>
<keyword evidence="2 8" id="KW-0813">Transport</keyword>
<feature type="transmembrane region" description="Helical" evidence="9">
    <location>
        <begin position="290"/>
        <end position="310"/>
    </location>
</feature>
<gene>
    <name evidence="11" type="ORF">FWJ32_09640</name>
</gene>
<dbReference type="Proteomes" id="UP000322976">
    <property type="component" value="Unassembled WGS sequence"/>
</dbReference>